<dbReference type="EMBL" id="GBRH01263712">
    <property type="protein sequence ID" value="JAD34183.1"/>
    <property type="molecule type" value="Transcribed_RNA"/>
</dbReference>
<evidence type="ECO:0000313" key="1">
    <source>
        <dbReference type="EMBL" id="JAD34183.1"/>
    </source>
</evidence>
<sequence length="77" mass="8117">MSSESSGRNGSESLHWSATRLPKLVLRRYAGRASAIAAPRGSSSRCCRMLSSTNASDAGFSSILLSFSHLSSLLRAG</sequence>
<dbReference type="AlphaFoldDB" id="A0A0A8Z946"/>
<name>A0A0A8Z946_ARUDO</name>
<proteinExistence type="predicted"/>
<protein>
    <submittedName>
        <fullName evidence="1">Uncharacterized protein</fullName>
    </submittedName>
</protein>
<accession>A0A0A8Z946</accession>
<reference evidence="1" key="1">
    <citation type="submission" date="2014-09" db="EMBL/GenBank/DDBJ databases">
        <authorList>
            <person name="Magalhaes I.L.F."/>
            <person name="Oliveira U."/>
            <person name="Santos F.R."/>
            <person name="Vidigal T.H.D.A."/>
            <person name="Brescovit A.D."/>
            <person name="Santos A.J."/>
        </authorList>
    </citation>
    <scope>NUCLEOTIDE SEQUENCE</scope>
    <source>
        <tissue evidence="1">Shoot tissue taken approximately 20 cm above the soil surface</tissue>
    </source>
</reference>
<organism evidence="1">
    <name type="scientific">Arundo donax</name>
    <name type="common">Giant reed</name>
    <name type="synonym">Donax arundinaceus</name>
    <dbReference type="NCBI Taxonomy" id="35708"/>
    <lineage>
        <taxon>Eukaryota</taxon>
        <taxon>Viridiplantae</taxon>
        <taxon>Streptophyta</taxon>
        <taxon>Embryophyta</taxon>
        <taxon>Tracheophyta</taxon>
        <taxon>Spermatophyta</taxon>
        <taxon>Magnoliopsida</taxon>
        <taxon>Liliopsida</taxon>
        <taxon>Poales</taxon>
        <taxon>Poaceae</taxon>
        <taxon>PACMAD clade</taxon>
        <taxon>Arundinoideae</taxon>
        <taxon>Arundineae</taxon>
        <taxon>Arundo</taxon>
    </lineage>
</organism>
<reference evidence="1" key="2">
    <citation type="journal article" date="2015" name="Data Brief">
        <title>Shoot transcriptome of the giant reed, Arundo donax.</title>
        <authorList>
            <person name="Barrero R.A."/>
            <person name="Guerrero F.D."/>
            <person name="Moolhuijzen P."/>
            <person name="Goolsby J.A."/>
            <person name="Tidwell J."/>
            <person name="Bellgard S.E."/>
            <person name="Bellgard M.I."/>
        </authorList>
    </citation>
    <scope>NUCLEOTIDE SEQUENCE</scope>
    <source>
        <tissue evidence="1">Shoot tissue taken approximately 20 cm above the soil surface</tissue>
    </source>
</reference>